<reference evidence="7 8" key="1">
    <citation type="submission" date="2016-11" db="EMBL/GenBank/DDBJ databases">
        <authorList>
            <person name="Jaros S."/>
            <person name="Januszkiewicz K."/>
            <person name="Wedrychowicz H."/>
        </authorList>
    </citation>
    <scope>NUCLEOTIDE SEQUENCE [LARGE SCALE GENOMIC DNA]</scope>
    <source>
        <strain evidence="7 8">DSM 3089</strain>
    </source>
</reference>
<evidence type="ECO:0000256" key="1">
    <source>
        <dbReference type="ARBA" id="ARBA00004162"/>
    </source>
</evidence>
<gene>
    <name evidence="7" type="ORF">SAMN02745196_02439</name>
</gene>
<evidence type="ECO:0000256" key="5">
    <source>
        <dbReference type="ARBA" id="ARBA00023136"/>
    </source>
</evidence>
<dbReference type="OrthoDB" id="2655838at2"/>
<accession>A0A1M5XT90</accession>
<feature type="transmembrane region" description="Helical" evidence="6">
    <location>
        <begin position="669"/>
        <end position="689"/>
    </location>
</feature>
<dbReference type="PANTHER" id="PTHR39083">
    <property type="entry name" value="CYCLIC DI-GMP-BINDING PROTEIN"/>
    <property type="match status" value="1"/>
</dbReference>
<evidence type="ECO:0000256" key="3">
    <source>
        <dbReference type="ARBA" id="ARBA00022692"/>
    </source>
</evidence>
<dbReference type="GO" id="GO:0006011">
    <property type="term" value="P:UDP-alpha-D-glucose metabolic process"/>
    <property type="evidence" value="ECO:0007669"/>
    <property type="project" value="InterPro"/>
</dbReference>
<sequence>MKRFIVLLSIIIFSILMVFPRNPVFATIEEDKEFITSTYNINSDIKLNGLSSGVAYSFYIPDTCEIVKNGVMTLEIQLENMDKEKYEDVNIEVTLNGGILPLVMLPSEEESFKLEIELPKGNLVKGYNNISFTSNVKLKEDVNKEDFKGSSINIKKESSIEVFYADVKDTLGLFEYPYPYLSLGYSKEVNSIIVLNDNCSEAELSAALNIVQDFSQRAKLTTEYIKIKQYSDLSEEDKNQNLIYVGDIDNASSSIYNLVEGPILKQLKDKVFICEYNSPFNNSKKLLFIGSEKVEQLNNATKSLAYKGYTKFVKEKGTFFEDPVLSKLNKEDISALYLKNLGYEDAYAYRDKNNSYEYLIPLEEKCKLYSNSLLKLKINSSPFIDNEAITFDVIINDILIENYKLTPNANKHEYDIKLPEEALKSPYLKIKVKFNFDEEKLNEVKGENAYIAVSKESKVNLGNDIQAKRNIGDYSKCFIRDGKLNDLAVVVPEVLTGNELNLIGKLIYKMSEKLSEVDSVQIIKGQDFREGNKNYIFLGSAKFNEGIQNINSELYIKYKRGYREFKENDVIGNEKEELLNSATVQLIKSPWYGENSLLILTAPKNERINNLVDILCSDEELKDIHGDLLIVSRNNENKGFYFDITSNIISPEDEGINDISFSDFKNKKIFILSTIFIILTALSCVLVMHSKRKKGKKKK</sequence>
<dbReference type="InterPro" id="IPR018513">
    <property type="entry name" value="Cell_synthase_bac"/>
</dbReference>
<evidence type="ECO:0000256" key="6">
    <source>
        <dbReference type="SAM" id="Phobius"/>
    </source>
</evidence>
<comment type="subcellular location">
    <subcellularLocation>
        <location evidence="1">Cell membrane</location>
        <topology evidence="1">Single-pass membrane protein</topology>
    </subcellularLocation>
</comment>
<organism evidence="7 8">
    <name type="scientific">Clostridium collagenovorans DSM 3089</name>
    <dbReference type="NCBI Taxonomy" id="1121306"/>
    <lineage>
        <taxon>Bacteria</taxon>
        <taxon>Bacillati</taxon>
        <taxon>Bacillota</taxon>
        <taxon>Clostridia</taxon>
        <taxon>Eubacteriales</taxon>
        <taxon>Clostridiaceae</taxon>
        <taxon>Clostridium</taxon>
    </lineage>
</organism>
<evidence type="ECO:0000313" key="8">
    <source>
        <dbReference type="Proteomes" id="UP000184526"/>
    </source>
</evidence>
<keyword evidence="2" id="KW-1003">Cell membrane</keyword>
<proteinExistence type="predicted"/>
<evidence type="ECO:0000256" key="4">
    <source>
        <dbReference type="ARBA" id="ARBA00022989"/>
    </source>
</evidence>
<dbReference type="AlphaFoldDB" id="A0A1M5XT90"/>
<protein>
    <submittedName>
        <fullName evidence="7">Cellulose synthase subunit</fullName>
    </submittedName>
</protein>
<evidence type="ECO:0000313" key="7">
    <source>
        <dbReference type="EMBL" id="SHI02728.1"/>
    </source>
</evidence>
<keyword evidence="8" id="KW-1185">Reference proteome</keyword>
<name>A0A1M5XT90_9CLOT</name>
<dbReference type="GO" id="GO:0005886">
    <property type="term" value="C:plasma membrane"/>
    <property type="evidence" value="ECO:0007669"/>
    <property type="project" value="UniProtKB-SubCell"/>
</dbReference>
<evidence type="ECO:0000256" key="2">
    <source>
        <dbReference type="ARBA" id="ARBA00022475"/>
    </source>
</evidence>
<keyword evidence="5 6" id="KW-0472">Membrane</keyword>
<dbReference type="EMBL" id="FQXP01000009">
    <property type="protein sequence ID" value="SHI02728.1"/>
    <property type="molecule type" value="Genomic_DNA"/>
</dbReference>
<dbReference type="RefSeq" id="WP_072832287.1">
    <property type="nucleotide sequence ID" value="NZ_FQXP01000009.1"/>
</dbReference>
<dbReference type="Pfam" id="PF03170">
    <property type="entry name" value="BcsB"/>
    <property type="match status" value="2"/>
</dbReference>
<dbReference type="STRING" id="1121306.SAMN02745196_02439"/>
<keyword evidence="3 6" id="KW-0812">Transmembrane</keyword>
<dbReference type="Proteomes" id="UP000184526">
    <property type="component" value="Unassembled WGS sequence"/>
</dbReference>
<dbReference type="PANTHER" id="PTHR39083:SF1">
    <property type="entry name" value="CYCLIC DI-GMP-BINDING PROTEIN"/>
    <property type="match status" value="1"/>
</dbReference>
<dbReference type="Gene3D" id="2.60.120.260">
    <property type="entry name" value="Galactose-binding domain-like"/>
    <property type="match status" value="2"/>
</dbReference>
<keyword evidence="4 6" id="KW-1133">Transmembrane helix</keyword>